<evidence type="ECO:0000256" key="7">
    <source>
        <dbReference type="ARBA" id="ARBA00023286"/>
    </source>
</evidence>
<dbReference type="Gene3D" id="2.60.120.10">
    <property type="entry name" value="Jelly Rolls"/>
    <property type="match status" value="3"/>
</dbReference>
<dbReference type="InterPro" id="IPR018488">
    <property type="entry name" value="cNMP-bd_CS"/>
</dbReference>
<feature type="compositionally biased region" description="Low complexity" evidence="9">
    <location>
        <begin position="1235"/>
        <end position="1248"/>
    </location>
</feature>
<comment type="subcellular location">
    <subcellularLocation>
        <location evidence="1">Membrane</location>
        <topology evidence="1">Multi-pass membrane protein</topology>
    </subcellularLocation>
</comment>
<feature type="compositionally biased region" description="Low complexity" evidence="9">
    <location>
        <begin position="1646"/>
        <end position="1663"/>
    </location>
</feature>
<dbReference type="Gene3D" id="1.10.287.630">
    <property type="entry name" value="Helix hairpin bin"/>
    <property type="match status" value="2"/>
</dbReference>
<keyword evidence="6 10" id="KW-0472">Membrane</keyword>
<feature type="region of interest" description="Disordered" evidence="9">
    <location>
        <begin position="553"/>
        <end position="576"/>
    </location>
</feature>
<feature type="region of interest" description="Disordered" evidence="9">
    <location>
        <begin position="1572"/>
        <end position="1616"/>
    </location>
</feature>
<feature type="compositionally biased region" description="Acidic residues" evidence="9">
    <location>
        <begin position="2263"/>
        <end position="2274"/>
    </location>
</feature>
<evidence type="ECO:0000256" key="5">
    <source>
        <dbReference type="ARBA" id="ARBA00023065"/>
    </source>
</evidence>
<feature type="compositionally biased region" description="Low complexity" evidence="9">
    <location>
        <begin position="430"/>
        <end position="465"/>
    </location>
</feature>
<organism evidence="12 13">
    <name type="scientific">Chrysophaeum taylorii</name>
    <dbReference type="NCBI Taxonomy" id="2483200"/>
    <lineage>
        <taxon>Eukaryota</taxon>
        <taxon>Sar</taxon>
        <taxon>Stramenopiles</taxon>
        <taxon>Ochrophyta</taxon>
        <taxon>Pelagophyceae</taxon>
        <taxon>Pelagomonadales</taxon>
        <taxon>Pelagomonadaceae</taxon>
        <taxon>Chrysophaeum</taxon>
    </lineage>
</organism>
<feature type="region of interest" description="Disordered" evidence="9">
    <location>
        <begin position="1646"/>
        <end position="1688"/>
    </location>
</feature>
<feature type="compositionally biased region" description="Acidic residues" evidence="9">
    <location>
        <begin position="1122"/>
        <end position="1131"/>
    </location>
</feature>
<keyword evidence="7" id="KW-1071">Ligand-gated ion channel</keyword>
<keyword evidence="3 10" id="KW-0812">Transmembrane</keyword>
<proteinExistence type="predicted"/>
<dbReference type="Pfam" id="PF00027">
    <property type="entry name" value="cNMP_binding"/>
    <property type="match status" value="1"/>
</dbReference>
<comment type="caution">
    <text evidence="12">The sequence shown here is derived from an EMBL/GenBank/DDBJ whole genome shotgun (WGS) entry which is preliminary data.</text>
</comment>
<feature type="transmembrane region" description="Helical" evidence="10">
    <location>
        <begin position="742"/>
        <end position="764"/>
    </location>
</feature>
<dbReference type="Pfam" id="PF00520">
    <property type="entry name" value="Ion_trans"/>
    <property type="match status" value="3"/>
</dbReference>
<dbReference type="InterPro" id="IPR018490">
    <property type="entry name" value="cNMP-bd_dom_sf"/>
</dbReference>
<dbReference type="PROSITE" id="PS50042">
    <property type="entry name" value="CNMP_BINDING_3"/>
    <property type="match status" value="3"/>
</dbReference>
<feature type="compositionally biased region" description="Gly residues" evidence="9">
    <location>
        <begin position="1664"/>
        <end position="1675"/>
    </location>
</feature>
<dbReference type="InterPro" id="IPR013099">
    <property type="entry name" value="K_chnl_dom"/>
</dbReference>
<keyword evidence="5" id="KW-0406">Ion transport</keyword>
<feature type="region of interest" description="Disordered" evidence="9">
    <location>
        <begin position="1103"/>
        <end position="1165"/>
    </location>
</feature>
<feature type="transmembrane region" description="Helical" evidence="10">
    <location>
        <begin position="46"/>
        <end position="67"/>
    </location>
</feature>
<feature type="transmembrane region" description="Helical" evidence="10">
    <location>
        <begin position="12"/>
        <end position="34"/>
    </location>
</feature>
<evidence type="ECO:0000256" key="3">
    <source>
        <dbReference type="ARBA" id="ARBA00022692"/>
    </source>
</evidence>
<feature type="region of interest" description="Disordered" evidence="9">
    <location>
        <begin position="426"/>
        <end position="469"/>
    </location>
</feature>
<dbReference type="InterPro" id="IPR014710">
    <property type="entry name" value="RmlC-like_jellyroll"/>
</dbReference>
<feature type="compositionally biased region" description="Pro residues" evidence="9">
    <location>
        <begin position="1150"/>
        <end position="1159"/>
    </location>
</feature>
<keyword evidence="8" id="KW-0407">Ion channel</keyword>
<feature type="transmembrane region" description="Helical" evidence="10">
    <location>
        <begin position="79"/>
        <end position="102"/>
    </location>
</feature>
<dbReference type="InterPro" id="IPR005821">
    <property type="entry name" value="Ion_trans_dom"/>
</dbReference>
<keyword evidence="13" id="KW-1185">Reference proteome</keyword>
<protein>
    <recommendedName>
        <fullName evidence="11">Cyclic nucleotide-binding domain-containing protein</fullName>
    </recommendedName>
</protein>
<feature type="compositionally biased region" description="Basic residues" evidence="9">
    <location>
        <begin position="1207"/>
        <end position="1221"/>
    </location>
</feature>
<feature type="domain" description="Cyclic nucleotide-binding" evidence="11">
    <location>
        <begin position="2754"/>
        <end position="2796"/>
    </location>
</feature>
<dbReference type="CDD" id="cd00038">
    <property type="entry name" value="CAP_ED"/>
    <property type="match status" value="1"/>
</dbReference>
<reference evidence="12" key="1">
    <citation type="submission" date="2023-01" db="EMBL/GenBank/DDBJ databases">
        <title>Metagenome sequencing of chrysophaentin producing Chrysophaeum taylorii.</title>
        <authorList>
            <person name="Davison J."/>
            <person name="Bewley C."/>
        </authorList>
    </citation>
    <scope>NUCLEOTIDE SEQUENCE</scope>
    <source>
        <strain evidence="12">NIES-1699</strain>
    </source>
</reference>
<evidence type="ECO:0000259" key="11">
    <source>
        <dbReference type="PROSITE" id="PS50042"/>
    </source>
</evidence>
<evidence type="ECO:0000256" key="4">
    <source>
        <dbReference type="ARBA" id="ARBA00022989"/>
    </source>
</evidence>
<evidence type="ECO:0000313" key="12">
    <source>
        <dbReference type="EMBL" id="KAJ8602071.1"/>
    </source>
</evidence>
<evidence type="ECO:0000256" key="2">
    <source>
        <dbReference type="ARBA" id="ARBA00022448"/>
    </source>
</evidence>
<dbReference type="PANTHER" id="PTHR45638">
    <property type="entry name" value="CYCLIC NUCLEOTIDE-GATED CATION CHANNEL SUBUNIT A"/>
    <property type="match status" value="1"/>
</dbReference>
<evidence type="ECO:0000256" key="8">
    <source>
        <dbReference type="ARBA" id="ARBA00023303"/>
    </source>
</evidence>
<sequence>MVAARYNEARGVLLNSAISGVSVLYVAWSLPYRWCFLEHYSFGAKYLAWWVMDYATDVAFLAGRVIEHRAAGRLDARRVAFDVSSIVPLEVVALGGKGVILWKFNRLLRLAYAPRYFYSVFMVLEDKAKFEVGPLRMWVLFVSMAVAAHWAACLFYLAGRVDARPHRHWARQRSDTTWGQEDGLWRVSDGNVEFLVSVPHRYCRAYYWALVTMITTGFGDIVPQTRTETLVCIVSMYVGMAITCAAIANLTLLVMSSTKETLEHRSRVDAIRQYGAYRHLPEATVRRMIDFVEYRWTKLHGIDEAKFRAELPSSLRQRCVKLELYGLLRRVPALSSGVANEAFINALALRLATATYSPQDQIIRPGERLVGAILISSGEVDVISRRTSLPSSSEGGGGGGGASHHRLHRISHGHLALDAVRAARTPASPSSNAGATTDDDATGAAAAAAAANAPPSTCSSSSSSTEDLHTKVRLREGDNFGLWSLFSERQSKFLVQAHSFCEVFWLPRTVFVTVCREQCTPDQVEAMHDALHPACGDGLRVLFHAGFGADSRASQSGVHNKPRRWGKTSGTGMTSHRQRLTHSLGRVLSIGRSLTMSSFSSTTSRIHPMDMLNVDDDDAAADPGLSPRRPPSALATWLEPGTRLRDAWEITQLVVLLFHAVSIPLAFKTIYSRAFAAATPGELPKVAARRKEGLFAASYACDLVLALDFVARATILPTLDAKGVLVTRGADLRSLLLSRRRLAFYGECLALLPWDAFGIPWPVLFRHKNKRRPSHGKKSRDIHALCDLSTFALARLAKIPVLFVRLPSQTNLVLRSAVLSKQVQLIVKLNAGMILTCHWVGCLWMLAGRVSRRLYDDKTRSWIFVDRGDASSWSSCSSSVGVGACTYVRAIYFAIVAMSTVGYGDIKPDPSNVLETVYTSGVILFGGLLLPSLVGGLASLMADLNKGVREYRARVSELYQTMQRLRLSSGLQHALLQYHNYVWTRQKGVEEPTVLATLPTPLRRAVLNQTIGLAFSAAPFFSARVGVEAVAREELVSRLDPRIFLPGDVILAESDLSRLSLFLIERGSVDLYAAKAGLKALEDARKQLVAQIDLKAHEIAHLDPDDDLDLNDDDDLNKQMNDDDLNDEMNENDLTARVSKRGSSRMLPTGSPPFFPPPDTASSPMLLEPEATTTTQQNIPVAECATGGAAAAGNGEDDGERSNPHEARRRRRRPREKRRSSTSRVDDIAEMMRVKQQQQQKSSSTTSKRNSVDIDEEPPINRSTTTTTTTGSGRCLVRKKSRTKKLPLLRKMSCELKVTIRTNDDQTPEKIVPRRASSSRRGLIVGPIEPARMMESLGPSTPHVRRMLSRRRRIRLSTKLEHIKRPDLAERPVLKALCEPVMRRHAGDYFGAECLLETNQGNNERSIGPHWATALDFAATVVQEKRKSKSQKNARVDDAAAPVSLLMKAVQEEKRKSDIQAYMKLAPKMSTVASTYTDCYELSRSQFFEVLQGFPSSAAVIREELRSQCRAEHRRVRAILANIAKLHFSSHNGSLHSKHADRTSDCFTFATASEDEVCKLAICPETISSLWSSSNNNPSSATPSSARNRNAGGSQEWPIFGTTPRRTTTPRKRSSKKKVFCGRRLDKWLSRCIVGCWRWCFSSFSSSSSEDGSPSPAAGSSSSLGGGGGGGGGGNNASSSARRYSRTSTKDAAVINAMMRPDPIAHERGCKGWLRRLQFRIRRAVCDPESRGAVTWSGAMVGVVLYHAFSTPVHVAFMTRAWHRYALDWAFDVLAACDAVVVTFYLGFIRNGRLVVDPRLIYERQRQSGDLWFNLAVCFPYEVAAAGAPLPWRRAAVAFSRLPKMARLFRLHKIAYAARSLFETVEARVGSRAATLVRLLGAVVLMSHMAACSFFALARYHRSDRAEKSRWRCTWVQSQIDLGFLRQNSGFGVEDQPRQYLRALNWALPTLVVVVIGDVTPASCAETIYCFCCIALGMTVNAMIIGQVVAAVANSDASSTDLQMRADRLEKFMQLHRVPLALRCRINVFMSSLRVTKDIKDAVTGTNSNKSLAHSVLPHTLCARVCAAIRLPVLERCPIFEPCSEVLKRAIALHLVPETYSTGDLVVQCGDRGESMFFLIKGTAEVIAENGTTVYATLKPESFFGEGALFSKTIRRVATIRCTGFMETLRLARYDVQTQLKAFCFDPALLETKFNLITRRNHERNQALQENLRNARDPNHRLYKLVGLDGGASNNDGEEEGGGLSLGAAAAVATAAQQAQGGDDFDDDDFDDDDDSKKNARLPLSGAEDDARARAAWHLASIVLTLYSATAIPYRACFTLPDDIGLRNTYLAFDYACDLFFVASIFVRIHLRLYTSKWKWRLVTDLAAELPLELPVSHHRTTLGLSLRLNRLLRLWRLKAYATQLLAFASLRCGARLSAAETALATVAISYLVCNHWYACMWFAIHRYLEQRSKATWASADSVAVRRGASFDDDDGASICRVAVLDCYGRAFHMVITTISSVGYGDIKPQTPLETVWQLVVVTSGACLFASLIGAFTLWLEEIDTEGASAFNAKLQKYEAYMRKANFPTPLRLAVVANHRHRFERLSCIDVSAIAGELTAPLRMDLAYFLHRDAFDKIRVLRGLPMSTARRLADVLNTEIWFRGDNVYAVGEIGFDLYCIFRGAVSLVPPADVSLLDAHARETLLSVGTNDEDPEDDPPIPLLDRASLQRRTPHHRDDDDHQASKKSRTDEEGLLNLKTFSVARHPSAYRLVSGILYQGDHFGEYCLQSDSGVRTETASAITTLELYTVSRRDLEQQVLRFESDAVLAHLNDALQIHSSMPSD</sequence>
<dbReference type="SUPFAM" id="SSF51206">
    <property type="entry name" value="cAMP-binding domain-like"/>
    <property type="match status" value="4"/>
</dbReference>
<feature type="domain" description="Cyclic nucleotide-binding" evidence="11">
    <location>
        <begin position="2620"/>
        <end position="2668"/>
    </location>
</feature>
<feature type="transmembrane region" description="Helical" evidence="10">
    <location>
        <begin position="1769"/>
        <end position="1790"/>
    </location>
</feature>
<dbReference type="EMBL" id="JAQMWT010000390">
    <property type="protein sequence ID" value="KAJ8602071.1"/>
    <property type="molecule type" value="Genomic_DNA"/>
</dbReference>
<dbReference type="InterPro" id="IPR000595">
    <property type="entry name" value="cNMP-bd_dom"/>
</dbReference>
<feature type="transmembrane region" description="Helical" evidence="10">
    <location>
        <begin position="826"/>
        <end position="847"/>
    </location>
</feature>
<name>A0AAD7XKW0_9STRA</name>
<dbReference type="Gene3D" id="1.10.287.70">
    <property type="match status" value="4"/>
</dbReference>
<dbReference type="PANTHER" id="PTHR45638:SF11">
    <property type="entry name" value="CYCLIC NUCLEOTIDE-GATED CATION CHANNEL SUBUNIT A"/>
    <property type="match status" value="1"/>
</dbReference>
<evidence type="ECO:0000256" key="6">
    <source>
        <dbReference type="ARBA" id="ARBA00023136"/>
    </source>
</evidence>
<feature type="domain" description="Cyclic nucleotide-binding" evidence="11">
    <location>
        <begin position="2079"/>
        <end position="2180"/>
    </location>
</feature>
<feature type="compositionally biased region" description="Basic and acidic residues" evidence="9">
    <location>
        <begin position="2715"/>
        <end position="2730"/>
    </location>
</feature>
<feature type="region of interest" description="Disordered" evidence="9">
    <location>
        <begin position="2260"/>
        <end position="2283"/>
    </location>
</feature>
<feature type="transmembrane region" description="Helical" evidence="10">
    <location>
        <begin position="880"/>
        <end position="903"/>
    </location>
</feature>
<dbReference type="GO" id="GO:0016020">
    <property type="term" value="C:membrane"/>
    <property type="evidence" value="ECO:0007669"/>
    <property type="project" value="UniProtKB-SubCell"/>
</dbReference>
<feature type="transmembrane region" description="Helical" evidence="10">
    <location>
        <begin position="137"/>
        <end position="158"/>
    </location>
</feature>
<evidence type="ECO:0000256" key="1">
    <source>
        <dbReference type="ARBA" id="ARBA00004141"/>
    </source>
</evidence>
<feature type="region of interest" description="Disordered" evidence="9">
    <location>
        <begin position="385"/>
        <end position="405"/>
    </location>
</feature>
<dbReference type="GO" id="GO:0005221">
    <property type="term" value="F:intracellularly cyclic nucleotide-activated monoatomic cation channel activity"/>
    <property type="evidence" value="ECO:0007669"/>
    <property type="project" value="InterPro"/>
</dbReference>
<evidence type="ECO:0000256" key="9">
    <source>
        <dbReference type="SAM" id="MobiDB-lite"/>
    </source>
</evidence>
<feature type="region of interest" description="Disordered" evidence="9">
    <location>
        <begin position="1188"/>
        <end position="1276"/>
    </location>
</feature>
<dbReference type="PROSITE" id="PS00888">
    <property type="entry name" value="CNMP_BINDING_1"/>
    <property type="match status" value="1"/>
</dbReference>
<keyword evidence="4 10" id="KW-1133">Transmembrane helix</keyword>
<feature type="compositionally biased region" description="Low complexity" evidence="9">
    <location>
        <begin position="1572"/>
        <end position="1590"/>
    </location>
</feature>
<dbReference type="SMART" id="SM00100">
    <property type="entry name" value="cNMP"/>
    <property type="match status" value="1"/>
</dbReference>
<evidence type="ECO:0000256" key="10">
    <source>
        <dbReference type="SAM" id="Phobius"/>
    </source>
</evidence>
<feature type="transmembrane region" description="Helical" evidence="10">
    <location>
        <begin position="923"/>
        <end position="944"/>
    </location>
</feature>
<dbReference type="SUPFAM" id="SSF81324">
    <property type="entry name" value="Voltage-gated potassium channels"/>
    <property type="match status" value="4"/>
</dbReference>
<accession>A0AAD7XKW0</accession>
<feature type="transmembrane region" description="Helical" evidence="10">
    <location>
        <begin position="234"/>
        <end position="255"/>
    </location>
</feature>
<feature type="region of interest" description="Disordered" evidence="9">
    <location>
        <begin position="2686"/>
        <end position="2730"/>
    </location>
</feature>
<feature type="compositionally biased region" description="Acidic residues" evidence="9">
    <location>
        <begin position="1104"/>
        <end position="1115"/>
    </location>
</feature>
<dbReference type="Pfam" id="PF07885">
    <property type="entry name" value="Ion_trans_2"/>
    <property type="match status" value="1"/>
</dbReference>
<gene>
    <name evidence="12" type="ORF">CTAYLR_001604</name>
</gene>
<feature type="compositionally biased region" description="Basic and acidic residues" evidence="9">
    <location>
        <begin position="1224"/>
        <end position="1233"/>
    </location>
</feature>
<keyword evidence="2" id="KW-0813">Transport</keyword>
<evidence type="ECO:0000313" key="13">
    <source>
        <dbReference type="Proteomes" id="UP001230188"/>
    </source>
</evidence>
<dbReference type="GO" id="GO:0044877">
    <property type="term" value="F:protein-containing complex binding"/>
    <property type="evidence" value="ECO:0007669"/>
    <property type="project" value="TreeGrafter"/>
</dbReference>
<dbReference type="Proteomes" id="UP001230188">
    <property type="component" value="Unassembled WGS sequence"/>
</dbReference>
<dbReference type="InterPro" id="IPR050866">
    <property type="entry name" value="CNG_cation_channel"/>
</dbReference>
<feature type="transmembrane region" description="Helical" evidence="10">
    <location>
        <begin position="1879"/>
        <end position="1900"/>
    </location>
</feature>